<reference evidence="2 3" key="1">
    <citation type="submission" date="2024-06" db="EMBL/GenBank/DDBJ databases">
        <title>Pontibacter populi HYL7-15.</title>
        <authorList>
            <person name="Kim M.K."/>
        </authorList>
    </citation>
    <scope>NUCLEOTIDE SEQUENCE [LARGE SCALE GENOMIC DNA]</scope>
    <source>
        <strain evidence="2 3">HYL7-15</strain>
    </source>
</reference>
<dbReference type="InterPro" id="IPR011964">
    <property type="entry name" value="YVTN_b-propeller_repeat"/>
</dbReference>
<dbReference type="PANTHER" id="PTHR47197:SF3">
    <property type="entry name" value="DIHYDRO-HEME D1 DEHYDROGENASE"/>
    <property type="match status" value="1"/>
</dbReference>
<name>A0ABV1RXR6_9BACT</name>
<dbReference type="EMBL" id="JBEOKT010000019">
    <property type="protein sequence ID" value="MER2999201.1"/>
    <property type="molecule type" value="Genomic_DNA"/>
</dbReference>
<gene>
    <name evidence="2" type="ORF">ABS362_16745</name>
</gene>
<organism evidence="2 3">
    <name type="scientific">Pontibacter populi</name>
    <dbReference type="NCBI Taxonomy" id="890055"/>
    <lineage>
        <taxon>Bacteria</taxon>
        <taxon>Pseudomonadati</taxon>
        <taxon>Bacteroidota</taxon>
        <taxon>Cytophagia</taxon>
        <taxon>Cytophagales</taxon>
        <taxon>Hymenobacteraceae</taxon>
        <taxon>Pontibacter</taxon>
    </lineage>
</organism>
<feature type="chain" id="PRO_5045885865" description="YncE family protein" evidence="1">
    <location>
        <begin position="21"/>
        <end position="348"/>
    </location>
</feature>
<dbReference type="RefSeq" id="WP_350413857.1">
    <property type="nucleotide sequence ID" value="NZ_JBEOKT010000019.1"/>
</dbReference>
<feature type="signal peptide" evidence="1">
    <location>
        <begin position="1"/>
        <end position="20"/>
    </location>
</feature>
<evidence type="ECO:0000313" key="3">
    <source>
        <dbReference type="Proteomes" id="UP001476807"/>
    </source>
</evidence>
<dbReference type="PANTHER" id="PTHR47197">
    <property type="entry name" value="PROTEIN NIRF"/>
    <property type="match status" value="1"/>
</dbReference>
<sequence>MLLKKYFIAVLLLTSILPGCNDLMVHEEQTIPLNINYPAAFVVNGKDNTISVIKLSEMKVTETIKLKDATTPHHITLSPDKKQLAVAITSADLSGGHGGMEEEATNYKVIILDAETGLVIKTIVLPKMPHNAVYNATGDELWMGQQADGAGSVIVYNTTDWSIKDVIPVGKSPSEITFSADGSWAFVANTDDATVSVIDPVTKSISATLQVGEDPVGAWPAADGNMYVDNETSQTISILNVATKTIAETLNLGFKPGYAAYQEKTGELWVSNATDGKVVIYSRNNNSWQRKTEIATGADAHAIIFSEDQKLAYVTNQGAHTVSVINTADYSKVTTLSVGRMPNGIVIR</sequence>
<dbReference type="NCBIfam" id="TIGR02276">
    <property type="entry name" value="beta_rpt_yvtn"/>
    <property type="match status" value="2"/>
</dbReference>
<proteinExistence type="predicted"/>
<dbReference type="Proteomes" id="UP001476807">
    <property type="component" value="Unassembled WGS sequence"/>
</dbReference>
<dbReference type="InterPro" id="IPR011048">
    <property type="entry name" value="Haem_d1_sf"/>
</dbReference>
<keyword evidence="1" id="KW-0732">Signal</keyword>
<evidence type="ECO:0000313" key="2">
    <source>
        <dbReference type="EMBL" id="MER2999201.1"/>
    </source>
</evidence>
<evidence type="ECO:0008006" key="4">
    <source>
        <dbReference type="Google" id="ProtNLM"/>
    </source>
</evidence>
<dbReference type="Gene3D" id="2.130.10.10">
    <property type="entry name" value="YVTN repeat-like/Quinoprotein amine dehydrogenase"/>
    <property type="match status" value="2"/>
</dbReference>
<dbReference type="InterPro" id="IPR051200">
    <property type="entry name" value="Host-pathogen_enzymatic-act"/>
</dbReference>
<evidence type="ECO:0000256" key="1">
    <source>
        <dbReference type="SAM" id="SignalP"/>
    </source>
</evidence>
<dbReference type="SUPFAM" id="SSF51004">
    <property type="entry name" value="C-terminal (heme d1) domain of cytochrome cd1-nitrite reductase"/>
    <property type="match status" value="1"/>
</dbReference>
<keyword evidence="3" id="KW-1185">Reference proteome</keyword>
<comment type="caution">
    <text evidence="2">The sequence shown here is derived from an EMBL/GenBank/DDBJ whole genome shotgun (WGS) entry which is preliminary data.</text>
</comment>
<accession>A0ABV1RXR6</accession>
<protein>
    <recommendedName>
        <fullName evidence="4">YncE family protein</fullName>
    </recommendedName>
</protein>
<dbReference type="InterPro" id="IPR015943">
    <property type="entry name" value="WD40/YVTN_repeat-like_dom_sf"/>
</dbReference>